<dbReference type="Pfam" id="PF13271">
    <property type="entry name" value="DUF4062"/>
    <property type="match status" value="1"/>
</dbReference>
<dbReference type="EMBL" id="SJPU01000002">
    <property type="protein sequence ID" value="TWU15980.1"/>
    <property type="molecule type" value="Genomic_DNA"/>
</dbReference>
<dbReference type="RefSeq" id="WP_302118970.1">
    <property type="nucleotide sequence ID" value="NZ_SJPU01000002.1"/>
</dbReference>
<sequence length="331" mass="38362">MAKPRIFVSSTYYDLKHIRASLEAFIQSMGYDSVLFESGDIAFNPMRPLDESCYQEIGTCHMLVLIVGGRYGSAATGEDANQSTESEEHYKRFISITRKEYETACGRNVPVFIFVDKNVLAEFETFKRNRENTAIAYAYVDSINVFHLLDNLHSPGRNYFIRGFENFEDISTWLRDQWAGLFAEHLAKSSTDQAIEDLSGQISDLRNVVSVLRKYSEAMIKTIQPETSDAIISEQHERLRKSRIRNFWQEHFIQFLLQLSEISLREHILPEEMFHKFEMSVSLESFLEKLGLEQALADSLMDPSATRATEAFWELQTRYLRDYNDSDDDTE</sequence>
<dbReference type="InterPro" id="IPR025139">
    <property type="entry name" value="DUF4062"/>
</dbReference>
<evidence type="ECO:0000313" key="2">
    <source>
        <dbReference type="EMBL" id="TWU15980.1"/>
    </source>
</evidence>
<evidence type="ECO:0000313" key="3">
    <source>
        <dbReference type="Proteomes" id="UP000319908"/>
    </source>
</evidence>
<reference evidence="2 3" key="1">
    <citation type="journal article" date="2020" name="Antonie Van Leeuwenhoek">
        <title>Rhodopirellula heiligendammensis sp. nov., Rhodopirellula pilleata sp. nov., and Rhodopirellula solitaria sp. nov. isolated from natural or artificial marine surfaces in Northern Germany and California, USA, and emended description of the genus Rhodopirellula.</title>
        <authorList>
            <person name="Kallscheuer N."/>
            <person name="Wiegand S."/>
            <person name="Jogler M."/>
            <person name="Boedeker C."/>
            <person name="Peeters S.H."/>
            <person name="Rast P."/>
            <person name="Heuer A."/>
            <person name="Jetten M.S.M."/>
            <person name="Rohde M."/>
            <person name="Jogler C."/>
        </authorList>
    </citation>
    <scope>NUCLEOTIDE SEQUENCE [LARGE SCALE GENOMIC DNA]</scope>
    <source>
        <strain evidence="2 3">Poly21</strain>
    </source>
</reference>
<dbReference type="Proteomes" id="UP000319908">
    <property type="component" value="Unassembled WGS sequence"/>
</dbReference>
<name>A0A5C6BUN3_9BACT</name>
<keyword evidence="3" id="KW-1185">Reference proteome</keyword>
<evidence type="ECO:0000259" key="1">
    <source>
        <dbReference type="Pfam" id="PF13271"/>
    </source>
</evidence>
<protein>
    <recommendedName>
        <fullName evidence="1">DUF4062 domain-containing protein</fullName>
    </recommendedName>
</protein>
<accession>A0A5C6BUN3</accession>
<dbReference type="AlphaFoldDB" id="A0A5C6BUN3"/>
<comment type="caution">
    <text evidence="2">The sequence shown here is derived from an EMBL/GenBank/DDBJ whole genome shotgun (WGS) entry which is preliminary data.</text>
</comment>
<feature type="domain" description="DUF4062" evidence="1">
    <location>
        <begin position="5"/>
        <end position="104"/>
    </location>
</feature>
<gene>
    <name evidence="2" type="ORF">Poly21_31840</name>
</gene>
<proteinExistence type="predicted"/>
<organism evidence="2 3">
    <name type="scientific">Allorhodopirellula heiligendammensis</name>
    <dbReference type="NCBI Taxonomy" id="2714739"/>
    <lineage>
        <taxon>Bacteria</taxon>
        <taxon>Pseudomonadati</taxon>
        <taxon>Planctomycetota</taxon>
        <taxon>Planctomycetia</taxon>
        <taxon>Pirellulales</taxon>
        <taxon>Pirellulaceae</taxon>
        <taxon>Allorhodopirellula</taxon>
    </lineage>
</organism>